<feature type="transmembrane region" description="Helical" evidence="1">
    <location>
        <begin position="318"/>
        <end position="336"/>
    </location>
</feature>
<evidence type="ECO:0000256" key="1">
    <source>
        <dbReference type="SAM" id="Phobius"/>
    </source>
</evidence>
<dbReference type="RefSeq" id="WP_376949181.1">
    <property type="nucleotide sequence ID" value="NZ_CP171449.1"/>
</dbReference>
<name>A0ABV6SR14_AZOPA</name>
<dbReference type="Proteomes" id="UP001589891">
    <property type="component" value="Unassembled WGS sequence"/>
</dbReference>
<reference evidence="2 3" key="1">
    <citation type="submission" date="2024-09" db="EMBL/GenBank/DDBJ databases">
        <authorList>
            <person name="Sun Q."/>
            <person name="Mori K."/>
        </authorList>
    </citation>
    <scope>NUCLEOTIDE SEQUENCE [LARGE SCALE GENOMIC DNA]</scope>
    <source>
        <strain evidence="2 3">NCAIM B.01794</strain>
    </source>
</reference>
<protein>
    <recommendedName>
        <fullName evidence="4">4-amino-4-deoxy-L-arabinose transferase</fullName>
    </recommendedName>
</protein>
<accession>A0ABV6SR14</accession>
<organism evidence="2 3">
    <name type="scientific">Azorhizophilus paspali</name>
    <name type="common">Azotobacter paspali</name>
    <dbReference type="NCBI Taxonomy" id="69963"/>
    <lineage>
        <taxon>Bacteria</taxon>
        <taxon>Pseudomonadati</taxon>
        <taxon>Pseudomonadota</taxon>
        <taxon>Gammaproteobacteria</taxon>
        <taxon>Pseudomonadales</taxon>
        <taxon>Pseudomonadaceae</taxon>
        <taxon>Azorhizophilus</taxon>
    </lineage>
</organism>
<keyword evidence="1" id="KW-0472">Membrane</keyword>
<feature type="transmembrane region" description="Helical" evidence="1">
    <location>
        <begin position="78"/>
        <end position="106"/>
    </location>
</feature>
<evidence type="ECO:0000313" key="3">
    <source>
        <dbReference type="Proteomes" id="UP001589891"/>
    </source>
</evidence>
<feature type="transmembrane region" description="Helical" evidence="1">
    <location>
        <begin position="118"/>
        <end position="135"/>
    </location>
</feature>
<gene>
    <name evidence="2" type="ORF">ACFFGX_21330</name>
</gene>
<feature type="transmembrane region" description="Helical" evidence="1">
    <location>
        <begin position="147"/>
        <end position="165"/>
    </location>
</feature>
<proteinExistence type="predicted"/>
<feature type="transmembrane region" description="Helical" evidence="1">
    <location>
        <begin position="172"/>
        <end position="192"/>
    </location>
</feature>
<keyword evidence="1" id="KW-1133">Transmembrane helix</keyword>
<keyword evidence="3" id="KW-1185">Reference proteome</keyword>
<comment type="caution">
    <text evidence="2">The sequence shown here is derived from an EMBL/GenBank/DDBJ whole genome shotgun (WGS) entry which is preliminary data.</text>
</comment>
<feature type="transmembrane region" description="Helical" evidence="1">
    <location>
        <begin position="258"/>
        <end position="276"/>
    </location>
</feature>
<feature type="transmembrane region" description="Helical" evidence="1">
    <location>
        <begin position="343"/>
        <end position="361"/>
    </location>
</feature>
<keyword evidence="1" id="KW-0812">Transmembrane</keyword>
<evidence type="ECO:0008006" key="4">
    <source>
        <dbReference type="Google" id="ProtNLM"/>
    </source>
</evidence>
<feature type="transmembrane region" description="Helical" evidence="1">
    <location>
        <begin position="204"/>
        <end position="224"/>
    </location>
</feature>
<sequence>MIKVKKITRAWEGDRWRPLCYALAATLLVIGLRAKGLPGVENTLWAEDGSIFLNQALSLGIGSIFEPYAGYLHLWPRLFAFLASVLGLASAPLVMFMGWVLGYFLMASLVVTRLHAQGVSLPFCFLGVILVGLQPSTSETFFNVTNAQWYLSIALTFLLLLNGGAKSIGECCLVFVLSLTGPFSIILAPLVFFRIALKRFKVDMLPHAIFFCCVLVQIYFLIGSGRGEGIQADRDLYSWFGALNIFLFFGGERFWFPVIFWCFGVSGVVFFVRRYFAERQDLVVEVLLLIVAAGLFYFAGLWLNRQNPLSLTPLGSGARYFVSTYGILFLLPFLVFKDSLKACAAFALLMVFICFHGFSFFERKGYEFSSFAAFSKVADSVVIPISPSLPLYPGWHVLDSRPVKEESQGYDYGLANVRAHDEAGLSEEAGYSYKFFGNDPQFEFSEKILCKHAKHVGMEIKIDRTIAGWTQLFWLRNTGFSEANSIRRYYPAGKVKIHFAFPYYGDDTYVRFDPAELPSTVRLEEINIYCLGGGDE</sequence>
<feature type="transmembrane region" description="Helical" evidence="1">
    <location>
        <begin position="283"/>
        <end position="303"/>
    </location>
</feature>
<dbReference type="EMBL" id="JBHLSS010000144">
    <property type="protein sequence ID" value="MFC0711976.1"/>
    <property type="molecule type" value="Genomic_DNA"/>
</dbReference>
<evidence type="ECO:0000313" key="2">
    <source>
        <dbReference type="EMBL" id="MFC0711976.1"/>
    </source>
</evidence>